<feature type="repeat" description="WD" evidence="5">
    <location>
        <begin position="257"/>
        <end position="298"/>
    </location>
</feature>
<name>A0A7D9CZB3_DEKBR</name>
<sequence>MDSQAVAQQMEISKLLNKQINVAQMECKNLTIQLSRIKQNGRDATLQSLANNCGQSLSTVNLRRYRTLKGHFDKVADIAWLPDGRHIVSASQDGFLLVWDSTNGFKKELIELDDPWVMCCDVSHDGRLVATGGLENACIVYKMSIKGTGPQQQSPLGADGSRKSSLLSVFKGHKEYISGLSFLAGSSSQIVTCSGDRSSILWDTTKGGQVSTFYGHLGDVLSLSPNPTDPNIFVTCSCDRRALLWDKRSPVSVRRYVSADNCDASVVRFFPDGHSFACGSDDGTIKLFDLRSDGDIATYGIENVRQYAMHNNIAPILMSPKSFSSNEEAKIAMGSIAGSMESSLESSIDNPGVISMSFSKSGRLMLTSYAEYSSVMITDTITGQILGSMGGHSDVVSSICVSDDGLGVATGSRDYTVNIWSV</sequence>
<evidence type="ECO:0000313" key="8">
    <source>
        <dbReference type="Proteomes" id="UP000478008"/>
    </source>
</evidence>
<dbReference type="EMBL" id="CABFWN010000005">
    <property type="protein sequence ID" value="VUG19434.1"/>
    <property type="molecule type" value="Genomic_DNA"/>
</dbReference>
<dbReference type="Pfam" id="PF25391">
    <property type="entry name" value="WD40_Gbeta"/>
    <property type="match status" value="1"/>
</dbReference>
<dbReference type="PIRSF" id="PIRSF002394">
    <property type="entry name" value="GN-bd_beta"/>
    <property type="match status" value="1"/>
</dbReference>
<keyword evidence="3" id="KW-0677">Repeat</keyword>
<dbReference type="InterPro" id="IPR036322">
    <property type="entry name" value="WD40_repeat_dom_sf"/>
</dbReference>
<proteinExistence type="inferred from homology"/>
<reference evidence="6 9" key="2">
    <citation type="journal article" date="2020" name="Appl. Microbiol. Biotechnol.">
        <title>Targeted gene deletion in Brettanomyces bruxellensis with an expression-free CRISPR-Cas9 system.</title>
        <authorList>
            <person name="Varela C."/>
            <person name="Bartel C."/>
            <person name="Onetto C."/>
            <person name="Borneman A."/>
        </authorList>
    </citation>
    <scope>NUCLEOTIDE SEQUENCE [LARGE SCALE GENOMIC DNA]</scope>
    <source>
        <strain evidence="6 9">AWRI1613</strain>
    </source>
</reference>
<organism evidence="7 8">
    <name type="scientific">Dekkera bruxellensis</name>
    <name type="common">Brettanomyces custersii</name>
    <dbReference type="NCBI Taxonomy" id="5007"/>
    <lineage>
        <taxon>Eukaryota</taxon>
        <taxon>Fungi</taxon>
        <taxon>Dikarya</taxon>
        <taxon>Ascomycota</taxon>
        <taxon>Saccharomycotina</taxon>
        <taxon>Pichiomycetes</taxon>
        <taxon>Pichiales</taxon>
        <taxon>Pichiaceae</taxon>
        <taxon>Brettanomyces</taxon>
    </lineage>
</organism>
<evidence type="ECO:0000313" key="7">
    <source>
        <dbReference type="EMBL" id="VUG19434.1"/>
    </source>
</evidence>
<protein>
    <submittedName>
        <fullName evidence="7">DEBR0S5_02696g1_1</fullName>
    </submittedName>
</protein>
<dbReference type="GO" id="GO:0007165">
    <property type="term" value="P:signal transduction"/>
    <property type="evidence" value="ECO:0007669"/>
    <property type="project" value="UniProtKB-KW"/>
</dbReference>
<dbReference type="InterPro" id="IPR015943">
    <property type="entry name" value="WD40/YVTN_repeat-like_dom_sf"/>
</dbReference>
<evidence type="ECO:0000256" key="4">
    <source>
        <dbReference type="ARBA" id="ARBA00023224"/>
    </source>
</evidence>
<evidence type="ECO:0000313" key="6">
    <source>
        <dbReference type="EMBL" id="KAF6010227.1"/>
    </source>
</evidence>
<dbReference type="AlphaFoldDB" id="A0A7D9CZB3"/>
<dbReference type="Proteomes" id="UP000568158">
    <property type="component" value="Unassembled WGS sequence"/>
</dbReference>
<feature type="repeat" description="WD" evidence="5">
    <location>
        <begin position="170"/>
        <end position="212"/>
    </location>
</feature>
<reference evidence="7 8" key="1">
    <citation type="submission" date="2019-07" db="EMBL/GenBank/DDBJ databases">
        <authorList>
            <person name="Friedrich A."/>
            <person name="Schacherer J."/>
        </authorList>
    </citation>
    <scope>NUCLEOTIDE SEQUENCE [LARGE SCALE GENOMIC DNA]</scope>
</reference>
<accession>A0A7D9CZB3</accession>
<dbReference type="SMART" id="SM00320">
    <property type="entry name" value="WD40"/>
    <property type="match status" value="7"/>
</dbReference>
<dbReference type="SUPFAM" id="SSF50978">
    <property type="entry name" value="WD40 repeat-like"/>
    <property type="match status" value="1"/>
</dbReference>
<feature type="repeat" description="WD" evidence="5">
    <location>
        <begin position="213"/>
        <end position="255"/>
    </location>
</feature>
<dbReference type="PRINTS" id="PR00319">
    <property type="entry name" value="GPROTEINB"/>
</dbReference>
<dbReference type="InterPro" id="IPR001632">
    <property type="entry name" value="WD40_G-protein_beta-like"/>
</dbReference>
<keyword evidence="2 5" id="KW-0853">WD repeat</keyword>
<dbReference type="CDD" id="cd00200">
    <property type="entry name" value="WD40"/>
    <property type="match status" value="1"/>
</dbReference>
<evidence type="ECO:0000256" key="5">
    <source>
        <dbReference type="PROSITE-ProRule" id="PRU00221"/>
    </source>
</evidence>
<dbReference type="PANTHER" id="PTHR19850">
    <property type="entry name" value="GUANINE NUCLEOTIDE-BINDING PROTEIN BETA G PROTEIN BETA"/>
    <property type="match status" value="1"/>
</dbReference>
<dbReference type="InterPro" id="IPR001680">
    <property type="entry name" value="WD40_rpt"/>
</dbReference>
<dbReference type="InterPro" id="IPR016346">
    <property type="entry name" value="G-protein_beta_1-5"/>
</dbReference>
<dbReference type="PROSITE" id="PS50082">
    <property type="entry name" value="WD_REPEATS_2"/>
    <property type="match status" value="5"/>
</dbReference>
<evidence type="ECO:0000256" key="3">
    <source>
        <dbReference type="ARBA" id="ARBA00022737"/>
    </source>
</evidence>
<keyword evidence="4" id="KW-0807">Transducer</keyword>
<feature type="repeat" description="WD" evidence="5">
    <location>
        <begin position="68"/>
        <end position="100"/>
    </location>
</feature>
<dbReference type="InterPro" id="IPR020472">
    <property type="entry name" value="WD40_PAC1"/>
</dbReference>
<dbReference type="EMBL" id="JABCYN010000027">
    <property type="protein sequence ID" value="KAF6010227.1"/>
    <property type="molecule type" value="Genomic_DNA"/>
</dbReference>
<dbReference type="Proteomes" id="UP000478008">
    <property type="component" value="Unassembled WGS sequence"/>
</dbReference>
<evidence type="ECO:0000313" key="9">
    <source>
        <dbReference type="Proteomes" id="UP000568158"/>
    </source>
</evidence>
<comment type="similarity">
    <text evidence="1">Belongs to the WD repeat G protein beta family.</text>
</comment>
<evidence type="ECO:0000256" key="2">
    <source>
        <dbReference type="ARBA" id="ARBA00022574"/>
    </source>
</evidence>
<feature type="repeat" description="WD" evidence="5">
    <location>
        <begin position="389"/>
        <end position="422"/>
    </location>
</feature>
<dbReference type="Pfam" id="PF00400">
    <property type="entry name" value="WD40"/>
    <property type="match status" value="1"/>
</dbReference>
<keyword evidence="8" id="KW-1185">Reference proteome</keyword>
<dbReference type="PRINTS" id="PR00320">
    <property type="entry name" value="GPROTEINBRPT"/>
</dbReference>
<gene>
    <name evidence="7" type="primary">STE4</name>
    <name evidence="7" type="ORF">DEBR0S5_02696G</name>
    <name evidence="6" type="ORF">HII12_002933</name>
</gene>
<dbReference type="Gene3D" id="2.130.10.10">
    <property type="entry name" value="YVTN repeat-like/Quinoprotein amine dehydrogenase"/>
    <property type="match status" value="2"/>
</dbReference>
<evidence type="ECO:0000256" key="1">
    <source>
        <dbReference type="ARBA" id="ARBA00009768"/>
    </source>
</evidence>
<dbReference type="PROSITE" id="PS50294">
    <property type="entry name" value="WD_REPEATS_REGION"/>
    <property type="match status" value="2"/>
</dbReference>